<evidence type="ECO:0000313" key="2">
    <source>
        <dbReference type="EMBL" id="KAK9031692.1"/>
    </source>
</evidence>
<reference evidence="2 3" key="1">
    <citation type="journal article" date="2024" name="G3 (Bethesda)">
        <title>Genome assembly of Hibiscus sabdariffa L. provides insights into metabolisms of medicinal natural products.</title>
        <authorList>
            <person name="Kim T."/>
        </authorList>
    </citation>
    <scope>NUCLEOTIDE SEQUENCE [LARGE SCALE GENOMIC DNA]</scope>
    <source>
        <strain evidence="2">TK-2024</strain>
        <tissue evidence="2">Old leaves</tissue>
    </source>
</reference>
<keyword evidence="1" id="KW-0812">Transmembrane</keyword>
<name>A0ABR2T2G8_9ROSI</name>
<keyword evidence="1" id="KW-0472">Membrane</keyword>
<evidence type="ECO:0000313" key="3">
    <source>
        <dbReference type="Proteomes" id="UP001396334"/>
    </source>
</evidence>
<accession>A0ABR2T2G8</accession>
<dbReference type="PANTHER" id="PTHR34189:SF10">
    <property type="entry name" value="TRANSMEMBRANE PROTEIN"/>
    <property type="match status" value="1"/>
</dbReference>
<organism evidence="2 3">
    <name type="scientific">Hibiscus sabdariffa</name>
    <name type="common">roselle</name>
    <dbReference type="NCBI Taxonomy" id="183260"/>
    <lineage>
        <taxon>Eukaryota</taxon>
        <taxon>Viridiplantae</taxon>
        <taxon>Streptophyta</taxon>
        <taxon>Embryophyta</taxon>
        <taxon>Tracheophyta</taxon>
        <taxon>Spermatophyta</taxon>
        <taxon>Magnoliopsida</taxon>
        <taxon>eudicotyledons</taxon>
        <taxon>Gunneridae</taxon>
        <taxon>Pentapetalae</taxon>
        <taxon>rosids</taxon>
        <taxon>malvids</taxon>
        <taxon>Malvales</taxon>
        <taxon>Malvaceae</taxon>
        <taxon>Malvoideae</taxon>
        <taxon>Hibiscus</taxon>
    </lineage>
</organism>
<sequence length="94" mass="10304">MHRLSSSSSSNNPLISDEFLIDLLPAAMASSQLLKAAKAVDDHLPEYSTDPITGSNKKEIAYQHYNAKGERVIHLIPLILLICALTLWLSSFPA</sequence>
<dbReference type="EMBL" id="JBBPBN010000009">
    <property type="protein sequence ID" value="KAK9031692.1"/>
    <property type="molecule type" value="Genomic_DNA"/>
</dbReference>
<proteinExistence type="predicted"/>
<gene>
    <name evidence="2" type="ORF">V6N11_055984</name>
</gene>
<evidence type="ECO:0000256" key="1">
    <source>
        <dbReference type="SAM" id="Phobius"/>
    </source>
</evidence>
<dbReference type="PANTHER" id="PTHR34189">
    <property type="entry name" value="TRANSMEMBRANE PROTEIN"/>
    <property type="match status" value="1"/>
</dbReference>
<keyword evidence="1" id="KW-1133">Transmembrane helix</keyword>
<protein>
    <submittedName>
        <fullName evidence="2">Uncharacterized protein</fullName>
    </submittedName>
</protein>
<feature type="transmembrane region" description="Helical" evidence="1">
    <location>
        <begin position="72"/>
        <end position="91"/>
    </location>
</feature>
<comment type="caution">
    <text evidence="2">The sequence shown here is derived from an EMBL/GenBank/DDBJ whole genome shotgun (WGS) entry which is preliminary data.</text>
</comment>
<dbReference type="Proteomes" id="UP001396334">
    <property type="component" value="Unassembled WGS sequence"/>
</dbReference>
<keyword evidence="3" id="KW-1185">Reference proteome</keyword>